<protein>
    <submittedName>
        <fullName evidence="1">Uncharacterized protein</fullName>
    </submittedName>
</protein>
<dbReference type="EMBL" id="CAJVCH010525596">
    <property type="protein sequence ID" value="CAG7822184.1"/>
    <property type="molecule type" value="Genomic_DNA"/>
</dbReference>
<keyword evidence="2" id="KW-1185">Reference proteome</keyword>
<name>A0A8J2LGC3_9HEXA</name>
<feature type="non-terminal residue" evidence="1">
    <location>
        <position position="105"/>
    </location>
</feature>
<gene>
    <name evidence="1" type="ORF">AFUS01_LOCUS32467</name>
</gene>
<accession>A0A8J2LGC3</accession>
<comment type="caution">
    <text evidence="1">The sequence shown here is derived from an EMBL/GenBank/DDBJ whole genome shotgun (WGS) entry which is preliminary data.</text>
</comment>
<reference evidence="1" key="1">
    <citation type="submission" date="2021-06" db="EMBL/GenBank/DDBJ databases">
        <authorList>
            <person name="Hodson N. C."/>
            <person name="Mongue J. A."/>
            <person name="Jaron S. K."/>
        </authorList>
    </citation>
    <scope>NUCLEOTIDE SEQUENCE</scope>
</reference>
<dbReference type="Proteomes" id="UP000708208">
    <property type="component" value="Unassembled WGS sequence"/>
</dbReference>
<organism evidence="1 2">
    <name type="scientific">Allacma fusca</name>
    <dbReference type="NCBI Taxonomy" id="39272"/>
    <lineage>
        <taxon>Eukaryota</taxon>
        <taxon>Metazoa</taxon>
        <taxon>Ecdysozoa</taxon>
        <taxon>Arthropoda</taxon>
        <taxon>Hexapoda</taxon>
        <taxon>Collembola</taxon>
        <taxon>Symphypleona</taxon>
        <taxon>Sminthuridae</taxon>
        <taxon>Allacma</taxon>
    </lineage>
</organism>
<dbReference type="AlphaFoldDB" id="A0A8J2LGC3"/>
<sequence>LYCKVMHLLFHIDDSTEAEVGEDHHGTYVTSIGELTNKIFQHQFDSADDVKRDKLHLTIVQISKSTGIFMELLYDCAIDLKQHFGMTKDLGQHFSRIKEFTLQNL</sequence>
<evidence type="ECO:0000313" key="1">
    <source>
        <dbReference type="EMBL" id="CAG7822184.1"/>
    </source>
</evidence>
<proteinExistence type="predicted"/>
<evidence type="ECO:0000313" key="2">
    <source>
        <dbReference type="Proteomes" id="UP000708208"/>
    </source>
</evidence>
<feature type="non-terminal residue" evidence="1">
    <location>
        <position position="1"/>
    </location>
</feature>